<feature type="domain" description="Regulatory protein YycH" evidence="1">
    <location>
        <begin position="5"/>
        <end position="429"/>
    </location>
</feature>
<evidence type="ECO:0000313" key="2">
    <source>
        <dbReference type="EMBL" id="SDK35373.1"/>
    </source>
</evidence>
<dbReference type="Gene3D" id="3.30.310.160">
    <property type="entry name" value="YycH protein, domain 2"/>
    <property type="match status" value="1"/>
</dbReference>
<dbReference type="STRING" id="426701.SAMN04488098_102520"/>
<dbReference type="OrthoDB" id="2382185at2"/>
<dbReference type="EMBL" id="FNFK01000025">
    <property type="protein sequence ID" value="SDK35373.1"/>
    <property type="molecule type" value="Genomic_DNA"/>
</dbReference>
<dbReference type="Pfam" id="PF07435">
    <property type="entry name" value="YycH"/>
    <property type="match status" value="1"/>
</dbReference>
<dbReference type="Gene3D" id="3.10.450.310">
    <property type="match status" value="1"/>
</dbReference>
<dbReference type="CDD" id="cd15787">
    <property type="entry name" value="YycH_N"/>
    <property type="match status" value="1"/>
</dbReference>
<evidence type="ECO:0000313" key="3">
    <source>
        <dbReference type="Proteomes" id="UP000199433"/>
    </source>
</evidence>
<dbReference type="InterPro" id="IPR042274">
    <property type="entry name" value="YycH/YycI_2"/>
</dbReference>
<sequence>MTWSRIKHVLLIVLIGISLFLSFQLWTAGGELREPASGGSGFVPASLVDRTLTEVFAPNQIVWHRSINESKQKANAFHTRDWIEEYFNTMNFGEVNNPQRLSREAYQDKLATGEWVEFVFDAPIPFGLFEEAFDDLPTDYENRIFNRFYLNRDNIENIGFYDVSNEINYTVSESNFTSEIINELLFAANNQFIEVETVALGDSFTYLSADEVEIEYKDYLVERLPNNLYINQFFADTSEVDARRTGQTTRYIDLTTEVRINDAVNTLTYLRQRTDMGQMTFSERLLSSFQELRQVENWTETIHYQQYTHGTSEVTFQRYIQGYPVFSTQQLESSVLITVVESGLSNLRVPLRVVQTPLTLGGETAKTLPSGVSVVEQLENTGPGLDPVQNIRKGLTWVQSEEDSRVVHFEPNWYVQSDNVWYELNRYIQLQEEMHNGL</sequence>
<dbReference type="Proteomes" id="UP000199433">
    <property type="component" value="Unassembled WGS sequence"/>
</dbReference>
<reference evidence="3" key="1">
    <citation type="submission" date="2016-10" db="EMBL/GenBank/DDBJ databases">
        <authorList>
            <person name="Varghese N."/>
            <person name="Submissions S."/>
        </authorList>
    </citation>
    <scope>NUCLEOTIDE SEQUENCE [LARGE SCALE GENOMIC DNA]</scope>
    <source>
        <strain evidence="3">DSM 19181</strain>
    </source>
</reference>
<gene>
    <name evidence="2" type="ORF">SAMN04488098_102520</name>
</gene>
<organism evidence="2 3">
    <name type="scientific">Alkalibacterium thalassium</name>
    <dbReference type="NCBI Taxonomy" id="426701"/>
    <lineage>
        <taxon>Bacteria</taxon>
        <taxon>Bacillati</taxon>
        <taxon>Bacillota</taxon>
        <taxon>Bacilli</taxon>
        <taxon>Lactobacillales</taxon>
        <taxon>Carnobacteriaceae</taxon>
        <taxon>Alkalibacterium</taxon>
    </lineage>
</organism>
<evidence type="ECO:0000259" key="1">
    <source>
        <dbReference type="Pfam" id="PF07435"/>
    </source>
</evidence>
<keyword evidence="3" id="KW-1185">Reference proteome</keyword>
<dbReference type="RefSeq" id="WP_091267088.1">
    <property type="nucleotide sequence ID" value="NZ_FNFK01000025.1"/>
</dbReference>
<protein>
    <submittedName>
        <fullName evidence="2">Two-component signal transduction system YycFG, regulatory protein YycH</fullName>
    </submittedName>
</protein>
<name>A0A1G9B7A5_9LACT</name>
<dbReference type="InterPro" id="IPR009996">
    <property type="entry name" value="YycH"/>
</dbReference>
<accession>A0A1G9B7A5</accession>
<dbReference type="AlphaFoldDB" id="A0A1G9B7A5"/>
<proteinExistence type="predicted"/>